<evidence type="ECO:0000256" key="5">
    <source>
        <dbReference type="SAM" id="Phobius"/>
    </source>
</evidence>
<keyword evidence="5" id="KW-0472">Membrane</keyword>
<dbReference type="Proteomes" id="UP000004754">
    <property type="component" value="Unassembled WGS sequence"/>
</dbReference>
<evidence type="ECO:0000313" key="8">
    <source>
        <dbReference type="Proteomes" id="UP000004754"/>
    </source>
</evidence>
<dbReference type="Pfam" id="PF13180">
    <property type="entry name" value="PDZ_2"/>
    <property type="match status" value="1"/>
</dbReference>
<dbReference type="Pfam" id="PF13365">
    <property type="entry name" value="Trypsin_2"/>
    <property type="match status" value="1"/>
</dbReference>
<dbReference type="eggNOG" id="COG0265">
    <property type="taxonomic scope" value="Bacteria"/>
</dbReference>
<dbReference type="InterPro" id="IPR001478">
    <property type="entry name" value="PDZ"/>
</dbReference>
<keyword evidence="2" id="KW-0645">Protease</keyword>
<dbReference type="SUPFAM" id="SSF50494">
    <property type="entry name" value="Trypsin-like serine proteases"/>
    <property type="match status" value="1"/>
</dbReference>
<dbReference type="SMART" id="SM00228">
    <property type="entry name" value="PDZ"/>
    <property type="match status" value="1"/>
</dbReference>
<dbReference type="Gene3D" id="2.30.42.10">
    <property type="match status" value="1"/>
</dbReference>
<evidence type="ECO:0000256" key="2">
    <source>
        <dbReference type="ARBA" id="ARBA00022670"/>
    </source>
</evidence>
<sequence length="433" mass="44552">MTNPYNHHNLNDGLTPYEEIHEKTNPETPWNAQNPKKGFRKRSTALLVAGCLVVGGLSGFGGSILANRITGKSTTIMYRTVGHTETTSTKSSSSRNGTLTTEQVAKAATSTVVSITTESKETSSVYSDLVTKGAGSGVILTKDGYIVTCAHVVDNATTIKVKTSDNKEYTAKVIGSDSQTDIALIKISASNLTPAVIGKSSELDAGETAVAIGNPLGELSGTVTEGIISAKERQITISGHKMTLIQTSAQVNPGNSGGGLFNQYGELVGIVESKSSGSGVEGLGFAVPIDTAAKVIESLKTNGYVKGRPSLGVTIVDATSAQSAMRYGAGQTGVVIASVTKNSAADRAGLQSGDVITAVSGKKVSEAADVTAAVQKKSVGDKIKITISRDGSSKTVIVTLKEATKNNSSISNANASDNSNGGNDNDDEGGRLF</sequence>
<accession>E6MEZ4</accession>
<evidence type="ECO:0000259" key="6">
    <source>
        <dbReference type="PROSITE" id="PS50106"/>
    </source>
</evidence>
<dbReference type="Gene3D" id="2.40.10.10">
    <property type="entry name" value="Trypsin-like serine proteases"/>
    <property type="match status" value="2"/>
</dbReference>
<dbReference type="STRING" id="887929.HMP0721_0577"/>
<dbReference type="AlphaFoldDB" id="E6MEZ4"/>
<organism evidence="7 8">
    <name type="scientific">Pseudoramibacter alactolyticus ATCC 23263</name>
    <dbReference type="NCBI Taxonomy" id="887929"/>
    <lineage>
        <taxon>Bacteria</taxon>
        <taxon>Bacillati</taxon>
        <taxon>Bacillota</taxon>
        <taxon>Clostridia</taxon>
        <taxon>Eubacteriales</taxon>
        <taxon>Eubacteriaceae</taxon>
        <taxon>Pseudoramibacter</taxon>
    </lineage>
</organism>
<feature type="region of interest" description="Disordered" evidence="4">
    <location>
        <begin position="408"/>
        <end position="433"/>
    </location>
</feature>
<dbReference type="GO" id="GO:0006508">
    <property type="term" value="P:proteolysis"/>
    <property type="evidence" value="ECO:0007669"/>
    <property type="project" value="UniProtKB-KW"/>
</dbReference>
<dbReference type="SUPFAM" id="SSF50156">
    <property type="entry name" value="PDZ domain-like"/>
    <property type="match status" value="1"/>
</dbReference>
<evidence type="ECO:0000256" key="3">
    <source>
        <dbReference type="ARBA" id="ARBA00022801"/>
    </source>
</evidence>
<evidence type="ECO:0000256" key="1">
    <source>
        <dbReference type="ARBA" id="ARBA00010541"/>
    </source>
</evidence>
<dbReference type="HOGENOM" id="CLU_020120_0_0_9"/>
<dbReference type="EMBL" id="AEQN01000010">
    <property type="protein sequence ID" value="EFV02344.1"/>
    <property type="molecule type" value="Genomic_DNA"/>
</dbReference>
<feature type="compositionally biased region" description="Low complexity" evidence="4">
    <location>
        <begin position="408"/>
        <end position="423"/>
    </location>
</feature>
<reference evidence="7 8" key="1">
    <citation type="submission" date="2010-12" db="EMBL/GenBank/DDBJ databases">
        <authorList>
            <person name="Muzny D."/>
            <person name="Qin X."/>
            <person name="Deng J."/>
            <person name="Jiang H."/>
            <person name="Liu Y."/>
            <person name="Qu J."/>
            <person name="Song X.-Z."/>
            <person name="Zhang L."/>
            <person name="Thornton R."/>
            <person name="Coyle M."/>
            <person name="Francisco L."/>
            <person name="Jackson L."/>
            <person name="Javaid M."/>
            <person name="Korchina V."/>
            <person name="Kovar C."/>
            <person name="Mata R."/>
            <person name="Mathew T."/>
            <person name="Ngo R."/>
            <person name="Nguyen L."/>
            <person name="Nguyen N."/>
            <person name="Okwuonu G."/>
            <person name="Ongeri F."/>
            <person name="Pham C."/>
            <person name="Simmons D."/>
            <person name="Wilczek-Boney K."/>
            <person name="Hale W."/>
            <person name="Jakkamsetti A."/>
            <person name="Pham P."/>
            <person name="Ruth R."/>
            <person name="San Lucas F."/>
            <person name="Warren J."/>
            <person name="Zhang J."/>
            <person name="Zhao Z."/>
            <person name="Zhou C."/>
            <person name="Zhu D."/>
            <person name="Lee S."/>
            <person name="Bess C."/>
            <person name="Blankenburg K."/>
            <person name="Forbes L."/>
            <person name="Fu Q."/>
            <person name="Gubbala S."/>
            <person name="Hirani K."/>
            <person name="Jayaseelan J.C."/>
            <person name="Lara F."/>
            <person name="Munidasa M."/>
            <person name="Palculict T."/>
            <person name="Patil S."/>
            <person name="Pu L.-L."/>
            <person name="Saada N."/>
            <person name="Tang L."/>
            <person name="Weissenberger G."/>
            <person name="Zhu Y."/>
            <person name="Hemphill L."/>
            <person name="Shang Y."/>
            <person name="Youmans B."/>
            <person name="Ayvaz T."/>
            <person name="Ross M."/>
            <person name="Santibanez J."/>
            <person name="Aqrawi P."/>
            <person name="Gross S."/>
            <person name="Joshi V."/>
            <person name="Fowler G."/>
            <person name="Nazareth L."/>
            <person name="Reid J."/>
            <person name="Worley K."/>
            <person name="Petrosino J."/>
            <person name="Highlander S."/>
            <person name="Gibbs R."/>
        </authorList>
    </citation>
    <scope>NUCLEOTIDE SEQUENCE [LARGE SCALE GENOMIC DNA]</scope>
    <source>
        <strain evidence="7 8">ATCC 23263</strain>
    </source>
</reference>
<dbReference type="RefSeq" id="WP_006597998.1">
    <property type="nucleotide sequence ID" value="NZ_GL622359.1"/>
</dbReference>
<keyword evidence="3" id="KW-0378">Hydrolase</keyword>
<dbReference type="GO" id="GO:0004252">
    <property type="term" value="F:serine-type endopeptidase activity"/>
    <property type="evidence" value="ECO:0007669"/>
    <property type="project" value="InterPro"/>
</dbReference>
<evidence type="ECO:0000256" key="4">
    <source>
        <dbReference type="SAM" id="MobiDB-lite"/>
    </source>
</evidence>
<feature type="transmembrane region" description="Helical" evidence="5">
    <location>
        <begin position="45"/>
        <end position="66"/>
    </location>
</feature>
<dbReference type="PRINTS" id="PR00834">
    <property type="entry name" value="PROTEASES2C"/>
</dbReference>
<keyword evidence="5" id="KW-1133">Transmembrane helix</keyword>
<comment type="similarity">
    <text evidence="1">Belongs to the peptidase S1C family.</text>
</comment>
<dbReference type="InterPro" id="IPR009003">
    <property type="entry name" value="Peptidase_S1_PA"/>
</dbReference>
<dbReference type="PANTHER" id="PTHR43343:SF3">
    <property type="entry name" value="PROTEASE DO-LIKE 8, CHLOROPLASTIC"/>
    <property type="match status" value="1"/>
</dbReference>
<dbReference type="PANTHER" id="PTHR43343">
    <property type="entry name" value="PEPTIDASE S12"/>
    <property type="match status" value="1"/>
</dbReference>
<feature type="domain" description="PDZ" evidence="6">
    <location>
        <begin position="306"/>
        <end position="391"/>
    </location>
</feature>
<dbReference type="InterPro" id="IPR051201">
    <property type="entry name" value="Chloro_Bact_Ser_Proteases"/>
</dbReference>
<evidence type="ECO:0000313" key="7">
    <source>
        <dbReference type="EMBL" id="EFV02344.1"/>
    </source>
</evidence>
<comment type="caution">
    <text evidence="7">The sequence shown here is derived from an EMBL/GenBank/DDBJ whole genome shotgun (WGS) entry which is preliminary data.</text>
</comment>
<dbReference type="InterPro" id="IPR001940">
    <property type="entry name" value="Peptidase_S1C"/>
</dbReference>
<dbReference type="PROSITE" id="PS50106">
    <property type="entry name" value="PDZ"/>
    <property type="match status" value="1"/>
</dbReference>
<protein>
    <submittedName>
        <fullName evidence="7">PDZ/DHR/GLGF domain protein</fullName>
    </submittedName>
</protein>
<keyword evidence="5" id="KW-0812">Transmembrane</keyword>
<dbReference type="OrthoDB" id="9758917at2"/>
<keyword evidence="8" id="KW-1185">Reference proteome</keyword>
<dbReference type="InterPro" id="IPR036034">
    <property type="entry name" value="PDZ_sf"/>
</dbReference>
<name>E6MEZ4_9FIRM</name>
<dbReference type="InterPro" id="IPR043504">
    <property type="entry name" value="Peptidase_S1_PA_chymotrypsin"/>
</dbReference>
<proteinExistence type="inferred from homology"/>
<gene>
    <name evidence="7" type="ORF">HMP0721_0577</name>
</gene>